<accession>A0A4R7I1G0</accession>
<organism evidence="2 3">
    <name type="scientific">Ilumatobacter fluminis</name>
    <dbReference type="NCBI Taxonomy" id="467091"/>
    <lineage>
        <taxon>Bacteria</taxon>
        <taxon>Bacillati</taxon>
        <taxon>Actinomycetota</taxon>
        <taxon>Acidimicrobiia</taxon>
        <taxon>Acidimicrobiales</taxon>
        <taxon>Ilumatobacteraceae</taxon>
        <taxon>Ilumatobacter</taxon>
    </lineage>
</organism>
<dbReference type="Proteomes" id="UP000294558">
    <property type="component" value="Unassembled WGS sequence"/>
</dbReference>
<protein>
    <submittedName>
        <fullName evidence="2">Uncharacterized protein</fullName>
    </submittedName>
</protein>
<dbReference type="AlphaFoldDB" id="A0A4R7I1G0"/>
<comment type="caution">
    <text evidence="2">The sequence shown here is derived from an EMBL/GenBank/DDBJ whole genome shotgun (WGS) entry which is preliminary data.</text>
</comment>
<evidence type="ECO:0000256" key="1">
    <source>
        <dbReference type="SAM" id="Phobius"/>
    </source>
</evidence>
<dbReference type="EMBL" id="SOAU01000001">
    <property type="protein sequence ID" value="TDT17265.1"/>
    <property type="molecule type" value="Genomic_DNA"/>
</dbReference>
<feature type="transmembrane region" description="Helical" evidence="1">
    <location>
        <begin position="20"/>
        <end position="40"/>
    </location>
</feature>
<keyword evidence="1" id="KW-0472">Membrane</keyword>
<sequence length="155" mass="16127">MIDRRSVPPLASERVKTRTLLLLALACGLAIMLAGAVFLFQLAGQDDVSEAVPIGEPVDVGDLTIEVEAADEADGVLSVGIRIAGVDDPDGAAGFRLIASGRPIAPVDTDAPDACAATTVAESVCVVRFDVSSADGSSRVLFYERGEEQARWVLS</sequence>
<reference evidence="2 3" key="1">
    <citation type="submission" date="2019-03" db="EMBL/GenBank/DDBJ databases">
        <title>Sequencing the genomes of 1000 actinobacteria strains.</title>
        <authorList>
            <person name="Klenk H.-P."/>
        </authorList>
    </citation>
    <scope>NUCLEOTIDE SEQUENCE [LARGE SCALE GENOMIC DNA]</scope>
    <source>
        <strain evidence="2 3">DSM 18936</strain>
    </source>
</reference>
<keyword evidence="1" id="KW-0812">Transmembrane</keyword>
<proteinExistence type="predicted"/>
<keyword evidence="1" id="KW-1133">Transmembrane helix</keyword>
<gene>
    <name evidence="2" type="ORF">BDK89_2873</name>
</gene>
<evidence type="ECO:0000313" key="2">
    <source>
        <dbReference type="EMBL" id="TDT17265.1"/>
    </source>
</evidence>
<evidence type="ECO:0000313" key="3">
    <source>
        <dbReference type="Proteomes" id="UP000294558"/>
    </source>
</evidence>
<name>A0A4R7I1G0_9ACTN</name>
<keyword evidence="3" id="KW-1185">Reference proteome</keyword>